<dbReference type="EMBL" id="RQZC01000032">
    <property type="protein sequence ID" value="RRD23357.1"/>
    <property type="molecule type" value="Genomic_DNA"/>
</dbReference>
<accession>A0A3P1UPB1</accession>
<name>A0A3P1UPB1_9ACTO</name>
<comment type="caution">
    <text evidence="2">The sequence shown here is derived from an EMBL/GenBank/DDBJ whole genome shotgun (WGS) entry which is preliminary data.</text>
</comment>
<reference evidence="2 3" key="1">
    <citation type="submission" date="2018-11" db="EMBL/GenBank/DDBJ databases">
        <title>Genomes From Bacteria Associated with the Canine Oral Cavity: a Test Case for Automated Genome-Based Taxonomic Assignment.</title>
        <authorList>
            <person name="Coil D.A."/>
            <person name="Jospin G."/>
            <person name="Darling A.E."/>
            <person name="Wallis C."/>
            <person name="Davis I.J."/>
            <person name="Harris S."/>
            <person name="Eisen J.A."/>
            <person name="Holcombe L.J."/>
            <person name="O'Flynn C."/>
        </authorList>
    </citation>
    <scope>NUCLEOTIDE SEQUENCE [LARGE SCALE GENOMIC DNA]</scope>
    <source>
        <strain evidence="2 3">OH5050</strain>
    </source>
</reference>
<dbReference type="AlphaFoldDB" id="A0A3P1UPB1"/>
<organism evidence="2 3">
    <name type="scientific">Actinomyces bowdenii</name>
    <dbReference type="NCBI Taxonomy" id="131109"/>
    <lineage>
        <taxon>Bacteria</taxon>
        <taxon>Bacillati</taxon>
        <taxon>Actinomycetota</taxon>
        <taxon>Actinomycetes</taxon>
        <taxon>Actinomycetales</taxon>
        <taxon>Actinomycetaceae</taxon>
        <taxon>Actinomyces</taxon>
    </lineage>
</organism>
<dbReference type="Proteomes" id="UP000271272">
    <property type="component" value="Unassembled WGS sequence"/>
</dbReference>
<keyword evidence="1" id="KW-0812">Transmembrane</keyword>
<sequence>MDLNTSAAIIAAVVAIVSPIILFFALKPAQRAARAAEEQTNIQRELMQQAAKPYIWADIQADSKQGHLLHLVLGNSGPTVARNVRVTIDPSISSKGNAGRYVEHAQRRLREGVLSLAPGRTIRWSLGLGSDLLESENDETVYRIVVTGEGPYGPLEPWDVLVRSSDWRESLDQPEGSLHLVRKSIDELAKAIRQ</sequence>
<evidence type="ECO:0000313" key="2">
    <source>
        <dbReference type="EMBL" id="RRD23357.1"/>
    </source>
</evidence>
<proteinExistence type="predicted"/>
<keyword evidence="1" id="KW-1133">Transmembrane helix</keyword>
<feature type="transmembrane region" description="Helical" evidence="1">
    <location>
        <begin position="6"/>
        <end position="26"/>
    </location>
</feature>
<evidence type="ECO:0000256" key="1">
    <source>
        <dbReference type="SAM" id="Phobius"/>
    </source>
</evidence>
<evidence type="ECO:0000313" key="3">
    <source>
        <dbReference type="Proteomes" id="UP000271272"/>
    </source>
</evidence>
<dbReference type="RefSeq" id="WP_124934733.1">
    <property type="nucleotide sequence ID" value="NZ_RQZC01000032.1"/>
</dbReference>
<protein>
    <submittedName>
        <fullName evidence="2">Uncharacterized protein</fullName>
    </submittedName>
</protein>
<keyword evidence="3" id="KW-1185">Reference proteome</keyword>
<dbReference type="OrthoDB" id="4191917at2"/>
<keyword evidence="1" id="KW-0472">Membrane</keyword>
<gene>
    <name evidence="2" type="ORF">EII10_12035</name>
</gene>